<organism evidence="2 3">
    <name type="scientific">Dreissena polymorpha</name>
    <name type="common">Zebra mussel</name>
    <name type="synonym">Mytilus polymorpha</name>
    <dbReference type="NCBI Taxonomy" id="45954"/>
    <lineage>
        <taxon>Eukaryota</taxon>
        <taxon>Metazoa</taxon>
        <taxon>Spiralia</taxon>
        <taxon>Lophotrochozoa</taxon>
        <taxon>Mollusca</taxon>
        <taxon>Bivalvia</taxon>
        <taxon>Autobranchia</taxon>
        <taxon>Heteroconchia</taxon>
        <taxon>Euheterodonta</taxon>
        <taxon>Imparidentia</taxon>
        <taxon>Neoheterodontei</taxon>
        <taxon>Myida</taxon>
        <taxon>Dreissenoidea</taxon>
        <taxon>Dreissenidae</taxon>
        <taxon>Dreissena</taxon>
    </lineage>
</organism>
<reference evidence="2" key="2">
    <citation type="submission" date="2020-11" db="EMBL/GenBank/DDBJ databases">
        <authorList>
            <person name="McCartney M.A."/>
            <person name="Auch B."/>
            <person name="Kono T."/>
            <person name="Mallez S."/>
            <person name="Becker A."/>
            <person name="Gohl D.M."/>
            <person name="Silverstein K.A.T."/>
            <person name="Koren S."/>
            <person name="Bechman K.B."/>
            <person name="Herman A."/>
            <person name="Abrahante J.E."/>
            <person name="Garbe J."/>
        </authorList>
    </citation>
    <scope>NUCLEOTIDE SEQUENCE</scope>
    <source>
        <strain evidence="2">Duluth1</strain>
        <tissue evidence="2">Whole animal</tissue>
    </source>
</reference>
<dbReference type="Proteomes" id="UP000828390">
    <property type="component" value="Unassembled WGS sequence"/>
</dbReference>
<evidence type="ECO:0000313" key="3">
    <source>
        <dbReference type="Proteomes" id="UP000828390"/>
    </source>
</evidence>
<dbReference type="AlphaFoldDB" id="A0A9D4KBI3"/>
<evidence type="ECO:0000259" key="1">
    <source>
        <dbReference type="Pfam" id="PF07678"/>
    </source>
</evidence>
<dbReference type="EMBL" id="JAIWYP010000004">
    <property type="protein sequence ID" value="KAH3836337.1"/>
    <property type="molecule type" value="Genomic_DNA"/>
</dbReference>
<proteinExistence type="predicted"/>
<keyword evidence="3" id="KW-1185">Reference proteome</keyword>
<dbReference type="Gene3D" id="1.50.10.20">
    <property type="match status" value="1"/>
</dbReference>
<evidence type="ECO:0000313" key="2">
    <source>
        <dbReference type="EMBL" id="KAH3836337.1"/>
    </source>
</evidence>
<accession>A0A9D4KBI3</accession>
<dbReference type="InterPro" id="IPR008930">
    <property type="entry name" value="Terpenoid_cyclase/PrenylTrfase"/>
</dbReference>
<reference evidence="2" key="1">
    <citation type="journal article" date="2019" name="bioRxiv">
        <title>The Genome of the Zebra Mussel, Dreissena polymorpha: A Resource for Invasive Species Research.</title>
        <authorList>
            <person name="McCartney M.A."/>
            <person name="Auch B."/>
            <person name="Kono T."/>
            <person name="Mallez S."/>
            <person name="Zhang Y."/>
            <person name="Obille A."/>
            <person name="Becker A."/>
            <person name="Abrahante J.E."/>
            <person name="Garbe J."/>
            <person name="Badalamenti J.P."/>
            <person name="Herman A."/>
            <person name="Mangelson H."/>
            <person name="Liachko I."/>
            <person name="Sullivan S."/>
            <person name="Sone E.D."/>
            <person name="Koren S."/>
            <person name="Silverstein K.A.T."/>
            <person name="Beckman K.B."/>
            <person name="Gohl D.M."/>
        </authorList>
    </citation>
    <scope>NUCLEOTIDE SEQUENCE</scope>
    <source>
        <strain evidence="2">Duluth1</strain>
        <tissue evidence="2">Whole animal</tissue>
    </source>
</reference>
<dbReference type="GO" id="GO:0005615">
    <property type="term" value="C:extracellular space"/>
    <property type="evidence" value="ECO:0007669"/>
    <property type="project" value="InterPro"/>
</dbReference>
<comment type="caution">
    <text evidence="2">The sequence shown here is derived from an EMBL/GenBank/DDBJ whole genome shotgun (WGS) entry which is preliminary data.</text>
</comment>
<gene>
    <name evidence="2" type="ORF">DPMN_109707</name>
</gene>
<feature type="domain" description="Alpha-macroglobulin-like TED" evidence="1">
    <location>
        <begin position="26"/>
        <end position="100"/>
    </location>
</feature>
<name>A0A9D4KBI3_DREPO</name>
<sequence length="104" mass="11580">MLLIAGNSQESDLNNERCSEHIVFIYTGSGIEKVASYGCINTDGSFNSMHFPQPGLWVTAFVVRVMCQAEQVVPGSFGRSRIQQMLGYLLKQTRDGTGNFIDWN</sequence>
<dbReference type="SUPFAM" id="SSF48239">
    <property type="entry name" value="Terpenoid cyclases/Protein prenyltransferases"/>
    <property type="match status" value="1"/>
</dbReference>
<dbReference type="Pfam" id="PF07678">
    <property type="entry name" value="TED_complement"/>
    <property type="match status" value="1"/>
</dbReference>
<protein>
    <recommendedName>
        <fullName evidence="1">Alpha-macroglobulin-like TED domain-containing protein</fullName>
    </recommendedName>
</protein>
<dbReference type="InterPro" id="IPR011626">
    <property type="entry name" value="Alpha-macroglobulin_TED"/>
</dbReference>